<dbReference type="Proteomes" id="UP000000600">
    <property type="component" value="Unassembled WGS sequence"/>
</dbReference>
<dbReference type="InParanoid" id="A0BN14"/>
<reference evidence="1 2" key="1">
    <citation type="journal article" date="2006" name="Nature">
        <title>Global trends of whole-genome duplications revealed by the ciliate Paramecium tetraurelia.</title>
        <authorList>
            <consortium name="Genoscope"/>
            <person name="Aury J.-M."/>
            <person name="Jaillon O."/>
            <person name="Duret L."/>
            <person name="Noel B."/>
            <person name="Jubin C."/>
            <person name="Porcel B.M."/>
            <person name="Segurens B."/>
            <person name="Daubin V."/>
            <person name="Anthouard V."/>
            <person name="Aiach N."/>
            <person name="Arnaiz O."/>
            <person name="Billaut A."/>
            <person name="Beisson J."/>
            <person name="Blanc I."/>
            <person name="Bouhouche K."/>
            <person name="Camara F."/>
            <person name="Duharcourt S."/>
            <person name="Guigo R."/>
            <person name="Gogendeau D."/>
            <person name="Katinka M."/>
            <person name="Keller A.-M."/>
            <person name="Kissmehl R."/>
            <person name="Klotz C."/>
            <person name="Koll F."/>
            <person name="Le Moue A."/>
            <person name="Lepere C."/>
            <person name="Malinsky S."/>
            <person name="Nowacki M."/>
            <person name="Nowak J.K."/>
            <person name="Plattner H."/>
            <person name="Poulain J."/>
            <person name="Ruiz F."/>
            <person name="Serrano V."/>
            <person name="Zagulski M."/>
            <person name="Dessen P."/>
            <person name="Betermier M."/>
            <person name="Weissenbach J."/>
            <person name="Scarpelli C."/>
            <person name="Schachter V."/>
            <person name="Sperling L."/>
            <person name="Meyer E."/>
            <person name="Cohen J."/>
            <person name="Wincker P."/>
        </authorList>
    </citation>
    <scope>NUCLEOTIDE SEQUENCE [LARGE SCALE GENOMIC DNA]</scope>
    <source>
        <strain evidence="1 2">Stock d4-2</strain>
    </source>
</reference>
<dbReference type="HOGENOM" id="CLU_1698917_0_0_1"/>
<evidence type="ECO:0000313" key="1">
    <source>
        <dbReference type="EMBL" id="CAK59931.1"/>
    </source>
</evidence>
<dbReference type="EMBL" id="CT868005">
    <property type="protein sequence ID" value="CAK59931.1"/>
    <property type="molecule type" value="Genomic_DNA"/>
</dbReference>
<dbReference type="AlphaFoldDB" id="A0BN14"/>
<evidence type="ECO:0000313" key="2">
    <source>
        <dbReference type="Proteomes" id="UP000000600"/>
    </source>
</evidence>
<sequence length="155" mass="18204">MNNFIIAACIIAIEFGQTVSPFNHLSCSESIYHMNKFPIVNFKYFSSSINYLPTSKRMLPKWINILRYIKMLNWNNHTFTLLFHRYGQILFIKSIVNNTYLKPVQSSTAYLQINWSNLSIISIWISQTEATCLSIHLQEYQFNNALVILQDQLEQ</sequence>
<proteinExistence type="predicted"/>
<protein>
    <submittedName>
        <fullName evidence="1">Uncharacterized protein</fullName>
    </submittedName>
</protein>
<dbReference type="GeneID" id="5013113"/>
<dbReference type="KEGG" id="ptm:GSPATT00030568001"/>
<dbReference type="RefSeq" id="XP_001427329.1">
    <property type="nucleotide sequence ID" value="XM_001427292.1"/>
</dbReference>
<name>A0BN14_PARTE</name>
<keyword evidence="2" id="KW-1185">Reference proteome</keyword>
<organism evidence="1 2">
    <name type="scientific">Paramecium tetraurelia</name>
    <dbReference type="NCBI Taxonomy" id="5888"/>
    <lineage>
        <taxon>Eukaryota</taxon>
        <taxon>Sar</taxon>
        <taxon>Alveolata</taxon>
        <taxon>Ciliophora</taxon>
        <taxon>Intramacronucleata</taxon>
        <taxon>Oligohymenophorea</taxon>
        <taxon>Peniculida</taxon>
        <taxon>Parameciidae</taxon>
        <taxon>Paramecium</taxon>
    </lineage>
</organism>
<accession>A0BN14</accession>
<gene>
    <name evidence="1" type="ORF">GSPATT00030568001</name>
</gene>